<feature type="compositionally biased region" description="Polar residues" evidence="7">
    <location>
        <begin position="715"/>
        <end position="733"/>
    </location>
</feature>
<evidence type="ECO:0000259" key="11">
    <source>
        <dbReference type="Pfam" id="PF22456"/>
    </source>
</evidence>
<dbReference type="SUPFAM" id="SSF63411">
    <property type="entry name" value="LuxS/MPP-like metallohydrolase"/>
    <property type="match status" value="4"/>
</dbReference>
<dbReference type="EMBL" id="JELW01000129">
    <property type="protein sequence ID" value="EXU94901.1"/>
    <property type="molecule type" value="Genomic_DNA"/>
</dbReference>
<evidence type="ECO:0000256" key="5">
    <source>
        <dbReference type="ARBA" id="ARBA00022833"/>
    </source>
</evidence>
<accession>A0A014QQG7</accession>
<feature type="compositionally biased region" description="Basic residues" evidence="7">
    <location>
        <begin position="736"/>
        <end position="746"/>
    </location>
</feature>
<evidence type="ECO:0000259" key="9">
    <source>
        <dbReference type="Pfam" id="PF05193"/>
    </source>
</evidence>
<comment type="caution">
    <text evidence="12">The sequence shown here is derived from an EMBL/GenBank/DDBJ whole genome shotgun (WGS) entry which is preliminary data.</text>
</comment>
<dbReference type="GO" id="GO:0005739">
    <property type="term" value="C:mitochondrion"/>
    <property type="evidence" value="ECO:0007669"/>
    <property type="project" value="TreeGrafter"/>
</dbReference>
<keyword evidence="2" id="KW-0645">Protease</keyword>
<evidence type="ECO:0000256" key="1">
    <source>
        <dbReference type="ARBA" id="ARBA00007261"/>
    </source>
</evidence>
<evidence type="ECO:0000259" key="10">
    <source>
        <dbReference type="Pfam" id="PF16187"/>
    </source>
</evidence>
<feature type="domain" description="Peptidase M16 C-terminal" evidence="9">
    <location>
        <begin position="136"/>
        <end position="254"/>
    </location>
</feature>
<evidence type="ECO:0000313" key="13">
    <source>
        <dbReference type="Proteomes" id="UP000030151"/>
    </source>
</evidence>
<dbReference type="MEROPS" id="M16.008"/>
<dbReference type="Pfam" id="PF00675">
    <property type="entry name" value="Peptidase_M16"/>
    <property type="match status" value="1"/>
</dbReference>
<dbReference type="HOGENOM" id="CLU_004639_3_0_1"/>
<comment type="similarity">
    <text evidence="1">Belongs to the peptidase M16 family.</text>
</comment>
<dbReference type="PANTHER" id="PTHR43690:SF18">
    <property type="entry name" value="INSULIN-DEGRADING ENZYME-RELATED"/>
    <property type="match status" value="1"/>
</dbReference>
<keyword evidence="4" id="KW-0378">Hydrolase</keyword>
<dbReference type="Pfam" id="PF22456">
    <property type="entry name" value="PqqF-like_C_4"/>
    <property type="match status" value="1"/>
</dbReference>
<dbReference type="InterPro" id="IPR007863">
    <property type="entry name" value="Peptidase_M16_C"/>
</dbReference>
<feature type="domain" description="Peptidase M16 middle/third" evidence="10">
    <location>
        <begin position="296"/>
        <end position="402"/>
    </location>
</feature>
<dbReference type="Proteomes" id="UP000030151">
    <property type="component" value="Unassembled WGS sequence"/>
</dbReference>
<dbReference type="Pfam" id="PF05193">
    <property type="entry name" value="Peptidase_M16_C"/>
    <property type="match status" value="1"/>
</dbReference>
<organism evidence="12 13">
    <name type="scientific">Metarhizium robertsii</name>
    <dbReference type="NCBI Taxonomy" id="568076"/>
    <lineage>
        <taxon>Eukaryota</taxon>
        <taxon>Fungi</taxon>
        <taxon>Dikarya</taxon>
        <taxon>Ascomycota</taxon>
        <taxon>Pezizomycotina</taxon>
        <taxon>Sordariomycetes</taxon>
        <taxon>Hypocreomycetidae</taxon>
        <taxon>Hypocreales</taxon>
        <taxon>Clavicipitaceae</taxon>
        <taxon>Metarhizium</taxon>
    </lineage>
</organism>
<proteinExistence type="inferred from homology"/>
<dbReference type="InterPro" id="IPR032632">
    <property type="entry name" value="Peptidase_M16_M"/>
</dbReference>
<dbReference type="Pfam" id="PF16187">
    <property type="entry name" value="Peptidase_M16_M"/>
    <property type="match status" value="1"/>
</dbReference>
<feature type="domain" description="Peptidase M16 N-terminal" evidence="8">
    <location>
        <begin position="37"/>
        <end position="110"/>
    </location>
</feature>
<protein>
    <submittedName>
        <fullName evidence="12">Peptidase M16 inactive domain family protein</fullName>
    </submittedName>
</protein>
<dbReference type="InterPro" id="IPR011765">
    <property type="entry name" value="Pept_M16_N"/>
</dbReference>
<dbReference type="GO" id="GO:0005829">
    <property type="term" value="C:cytosol"/>
    <property type="evidence" value="ECO:0007669"/>
    <property type="project" value="TreeGrafter"/>
</dbReference>
<dbReference type="InterPro" id="IPR054734">
    <property type="entry name" value="PqqF-like_C_4"/>
</dbReference>
<dbReference type="InterPro" id="IPR011249">
    <property type="entry name" value="Metalloenz_LuxS/M16"/>
</dbReference>
<gene>
    <name evidence="12" type="ORF">X797_012014</name>
</gene>
<dbReference type="AlphaFoldDB" id="A0A014QQG7"/>
<dbReference type="PANTHER" id="PTHR43690">
    <property type="entry name" value="NARDILYSIN"/>
    <property type="match status" value="1"/>
</dbReference>
<dbReference type="InterPro" id="IPR050626">
    <property type="entry name" value="Peptidase_M16"/>
</dbReference>
<dbReference type="GO" id="GO:0046872">
    <property type="term" value="F:metal ion binding"/>
    <property type="evidence" value="ECO:0007669"/>
    <property type="project" value="UniProtKB-KW"/>
</dbReference>
<dbReference type="Gene3D" id="3.30.830.10">
    <property type="entry name" value="Metalloenzyme, LuxS/M16 peptidase-like"/>
    <property type="match status" value="3"/>
</dbReference>
<feature type="region of interest" description="Disordered" evidence="7">
    <location>
        <begin position="715"/>
        <end position="759"/>
    </location>
</feature>
<feature type="domain" description="Coenzyme PQQ synthesis protein F-like C-terminal lobe" evidence="11">
    <location>
        <begin position="470"/>
        <end position="568"/>
    </location>
</feature>
<keyword evidence="6" id="KW-0482">Metalloprotease</keyword>
<reference evidence="12 13" key="1">
    <citation type="submission" date="2014-02" db="EMBL/GenBank/DDBJ databases">
        <title>The genome sequence of the entomopathogenic fungus Metarhizium robertsii ARSEF 2575.</title>
        <authorList>
            <person name="Giuliano Garisto Donzelli B."/>
            <person name="Roe B.A."/>
            <person name="Macmil S.L."/>
            <person name="Krasnoff S.B."/>
            <person name="Gibson D.M."/>
        </authorList>
    </citation>
    <scope>NUCLEOTIDE SEQUENCE [LARGE SCALE GENOMIC DNA]</scope>
    <source>
        <strain evidence="12 13">ARSEF 2575</strain>
    </source>
</reference>
<dbReference type="FunFam" id="3.30.830.10:FF:000005">
    <property type="entry name" value="nardilysin isoform X1"/>
    <property type="match status" value="1"/>
</dbReference>
<evidence type="ECO:0000256" key="3">
    <source>
        <dbReference type="ARBA" id="ARBA00022723"/>
    </source>
</evidence>
<keyword evidence="3" id="KW-0479">Metal-binding</keyword>
<evidence type="ECO:0000256" key="4">
    <source>
        <dbReference type="ARBA" id="ARBA00022801"/>
    </source>
</evidence>
<keyword evidence="5" id="KW-0862">Zinc</keyword>
<dbReference type="GO" id="GO:0043171">
    <property type="term" value="P:peptide catabolic process"/>
    <property type="evidence" value="ECO:0007669"/>
    <property type="project" value="TreeGrafter"/>
</dbReference>
<evidence type="ECO:0000313" key="12">
    <source>
        <dbReference type="EMBL" id="EXU94901.1"/>
    </source>
</evidence>
<evidence type="ECO:0000256" key="2">
    <source>
        <dbReference type="ARBA" id="ARBA00022670"/>
    </source>
</evidence>
<dbReference type="eggNOG" id="KOG0959">
    <property type="taxonomic scope" value="Eukaryota"/>
</dbReference>
<dbReference type="GO" id="GO:0004222">
    <property type="term" value="F:metalloendopeptidase activity"/>
    <property type="evidence" value="ECO:0007669"/>
    <property type="project" value="TreeGrafter"/>
</dbReference>
<sequence length="781" mass="88593">MPSAQSPGLATSRHAPVVVLADSLEKPSLDDRDYRVTNKASAALDVNVGCFSDEDEMPGMANAVGHLLFMGTTKFPVEDDYSQYLSTNSGDYNAYTAYTSTNYYFDVAAKPADDEEPSETNPSPLLGALDLSRRTAEHYSANQMKLVVLGREPLDVLQNWVVELFSSIENKNLEQNRWSDREPFRLSDLGTQCFAKPVMDSRVLRIVFPFMDEHSIESPPSEYIGHLVGHEGPGSIMAYIKSKGWANSLAAGLAPVCAGSPDNFEVRVELTEEVCTNYLPQEWIFQEQKHLADVEFKFRQKISVSDFTSRTSSLMQTPLDWRWLLRGHSGVGKFDPSLIAESLEHFRPENMRIVILSRDFRGDWDKKETWYGTEYRHEKIPAELIVEFKKSNEMSKDKRLHLNYVCRKRTTSSLTLTSLKWRRRSVLDSGGSNFVYKKTLEDGKNVNHCIETFFYVGHQGDCQARAKTRLVEQMIQEPAFDQLRTKERLGYIVFSDLRNLTTTFGLRLLVQTEKTPEHLDRRIEAFLKQFGEQLQGMSEGEFKSHKRSLIIKLLNKLDNLKQESSRHWDHIESEDYNFERNQGDAALIQPLTKSEMIEFYNSYFHPSSTTRARLSVHLEAQGAGNLDTKVIGVLKENGPEDIPQEKRQSVHLLRSYLEGEMKKSSDALNSVIEGIKKLGLSQDDQGEAVGGSAKIVDSARGFLMSATSRLACVSAQAQKPSNKSASLRKPTSNEGKRRKRKRRRSAQARCVSNRSANLNGKEGKRIQGQYFIFRVLLKTKS</sequence>
<evidence type="ECO:0000259" key="8">
    <source>
        <dbReference type="Pfam" id="PF00675"/>
    </source>
</evidence>
<evidence type="ECO:0000256" key="7">
    <source>
        <dbReference type="SAM" id="MobiDB-lite"/>
    </source>
</evidence>
<dbReference type="GO" id="GO:0051603">
    <property type="term" value="P:proteolysis involved in protein catabolic process"/>
    <property type="evidence" value="ECO:0007669"/>
    <property type="project" value="TreeGrafter"/>
</dbReference>
<evidence type="ECO:0000256" key="6">
    <source>
        <dbReference type="ARBA" id="ARBA00023049"/>
    </source>
</evidence>
<name>A0A014QQG7_9HYPO</name>